<evidence type="ECO:0000313" key="3">
    <source>
        <dbReference type="Proteomes" id="UP001140510"/>
    </source>
</evidence>
<keyword evidence="3" id="KW-1185">Reference proteome</keyword>
<accession>A0A9W8ZLW9</accession>
<evidence type="ECO:0000313" key="2">
    <source>
        <dbReference type="EMBL" id="KAJ4409022.1"/>
    </source>
</evidence>
<dbReference type="EMBL" id="JAPEVA010000013">
    <property type="protein sequence ID" value="KAJ4409022.1"/>
    <property type="molecule type" value="Genomic_DNA"/>
</dbReference>
<feature type="region of interest" description="Disordered" evidence="1">
    <location>
        <begin position="24"/>
        <end position="102"/>
    </location>
</feature>
<name>A0A9W8ZLW9_9PLEO</name>
<feature type="compositionally biased region" description="Basic and acidic residues" evidence="1">
    <location>
        <begin position="157"/>
        <end position="167"/>
    </location>
</feature>
<feature type="compositionally biased region" description="Basic and acidic residues" evidence="1">
    <location>
        <begin position="176"/>
        <end position="201"/>
    </location>
</feature>
<feature type="region of interest" description="Disordered" evidence="1">
    <location>
        <begin position="293"/>
        <end position="358"/>
    </location>
</feature>
<dbReference type="Proteomes" id="UP001140510">
    <property type="component" value="Unassembled WGS sequence"/>
</dbReference>
<feature type="region of interest" description="Disordered" evidence="1">
    <location>
        <begin position="135"/>
        <end position="201"/>
    </location>
</feature>
<dbReference type="OrthoDB" id="3797824at2759"/>
<sequence>MYQRKLGPTVGALRRTLAAEVAAAPKCSSRAFSASARRSEESSGAAASAPAPAQLDTRKARTANALSQITRLGANRRTVRPGGNIPNGQTEGQPGQGPARVRPEGSLRITREAYGPAGGAPPPGAMVRAPAQLKLSRNGPRTGGNASVGGRRGPNLRGRDGVKDGKKGGPGNRSADGPKRRERGNKEDGQEEKVDPNSIKFEDSLSNGMLQHLLRLQRGQWDRKPYEPKYAPGSFAANQLIHQGRELFRGEAPPVKIWGRLEKTIGVVGMHNAEAHLKVRRVTDLDDEALGERREHFETSDGGFQVKAKGPETSKASAAKAPAAKVPVPKASAANAPAAVAQAAAANVPAPQQAPVVQ</sequence>
<protein>
    <submittedName>
        <fullName evidence="2">Uncharacterized protein</fullName>
    </submittedName>
</protein>
<gene>
    <name evidence="2" type="ORF">N0V91_002837</name>
</gene>
<reference evidence="2" key="1">
    <citation type="submission" date="2022-10" db="EMBL/GenBank/DDBJ databases">
        <title>Tapping the CABI collections for fungal endophytes: first genome assemblies for Collariella, Neodidymelliopsis, Ascochyta clinopodiicola, Didymella pomorum, Didymosphaeria variabile, Neocosmospora piperis and Neocucurbitaria cava.</title>
        <authorList>
            <person name="Hill R."/>
        </authorList>
    </citation>
    <scope>NUCLEOTIDE SEQUENCE</scope>
    <source>
        <strain evidence="2">IMI 355091</strain>
    </source>
</reference>
<comment type="caution">
    <text evidence="2">The sequence shown here is derived from an EMBL/GenBank/DDBJ whole genome shotgun (WGS) entry which is preliminary data.</text>
</comment>
<organism evidence="2 3">
    <name type="scientific">Didymella pomorum</name>
    <dbReference type="NCBI Taxonomy" id="749634"/>
    <lineage>
        <taxon>Eukaryota</taxon>
        <taxon>Fungi</taxon>
        <taxon>Dikarya</taxon>
        <taxon>Ascomycota</taxon>
        <taxon>Pezizomycotina</taxon>
        <taxon>Dothideomycetes</taxon>
        <taxon>Pleosporomycetidae</taxon>
        <taxon>Pleosporales</taxon>
        <taxon>Pleosporineae</taxon>
        <taxon>Didymellaceae</taxon>
        <taxon>Didymella</taxon>
    </lineage>
</organism>
<feature type="compositionally biased region" description="Low complexity" evidence="1">
    <location>
        <begin position="315"/>
        <end position="358"/>
    </location>
</feature>
<evidence type="ECO:0000256" key="1">
    <source>
        <dbReference type="SAM" id="MobiDB-lite"/>
    </source>
</evidence>
<proteinExistence type="predicted"/>
<dbReference type="AlphaFoldDB" id="A0A9W8ZLW9"/>
<feature type="compositionally biased region" description="Low complexity" evidence="1">
    <location>
        <begin position="28"/>
        <end position="53"/>
    </location>
</feature>